<evidence type="ECO:0000313" key="8">
    <source>
        <dbReference type="Proteomes" id="UP000668060"/>
    </source>
</evidence>
<dbReference type="Proteomes" id="UP000668060">
    <property type="component" value="Unassembled WGS sequence"/>
</dbReference>
<comment type="caution">
    <text evidence="7">The sequence shown here is derived from an EMBL/GenBank/DDBJ whole genome shotgun (WGS) entry which is preliminary data.</text>
</comment>
<name>A0A9D9BUQ1_PROMR</name>
<feature type="transmembrane region" description="Helical" evidence="5">
    <location>
        <begin position="123"/>
        <end position="141"/>
    </location>
</feature>
<comment type="subcellular location">
    <subcellularLocation>
        <location evidence="1">Membrane</location>
        <topology evidence="1">Multi-pass membrane protein</topology>
    </subcellularLocation>
</comment>
<accession>A0A9D9BUQ1</accession>
<feature type="transmembrane region" description="Helical" evidence="5">
    <location>
        <begin position="92"/>
        <end position="111"/>
    </location>
</feature>
<feature type="domain" description="O-antigen ligase-related" evidence="6">
    <location>
        <begin position="212"/>
        <end position="360"/>
    </location>
</feature>
<keyword evidence="7" id="KW-0436">Ligase</keyword>
<dbReference type="PANTHER" id="PTHR37422:SF13">
    <property type="entry name" value="LIPOPOLYSACCHARIDE BIOSYNTHESIS PROTEIN PA4999-RELATED"/>
    <property type="match status" value="1"/>
</dbReference>
<keyword evidence="4 5" id="KW-0472">Membrane</keyword>
<feature type="transmembrane region" description="Helical" evidence="5">
    <location>
        <begin position="147"/>
        <end position="166"/>
    </location>
</feature>
<evidence type="ECO:0000256" key="1">
    <source>
        <dbReference type="ARBA" id="ARBA00004141"/>
    </source>
</evidence>
<feature type="transmembrane region" description="Helical" evidence="5">
    <location>
        <begin position="59"/>
        <end position="80"/>
    </location>
</feature>
<keyword evidence="2 5" id="KW-0812">Transmembrane</keyword>
<dbReference type="AlphaFoldDB" id="A0A9D9BUQ1"/>
<evidence type="ECO:0000259" key="6">
    <source>
        <dbReference type="Pfam" id="PF04932"/>
    </source>
</evidence>
<evidence type="ECO:0000256" key="3">
    <source>
        <dbReference type="ARBA" id="ARBA00022989"/>
    </source>
</evidence>
<evidence type="ECO:0000256" key="2">
    <source>
        <dbReference type="ARBA" id="ARBA00022692"/>
    </source>
</evidence>
<dbReference type="InterPro" id="IPR051533">
    <property type="entry name" value="WaaL-like"/>
</dbReference>
<dbReference type="GO" id="GO:0016020">
    <property type="term" value="C:membrane"/>
    <property type="evidence" value="ECO:0007669"/>
    <property type="project" value="UniProtKB-SubCell"/>
</dbReference>
<reference evidence="7" key="1">
    <citation type="journal article" date="2021" name="Front. Mar. Sci.">
        <title>Genomes of Diverse Isolates of Prochlorococcus High-Light-Adapted Clade II in the Western Pacific Ocean.</title>
        <authorList>
            <person name="Yan W."/>
            <person name="Feng X."/>
            <person name="Zhang W."/>
            <person name="Nawaz M.Z."/>
            <person name="Luo T."/>
            <person name="Zhang R."/>
            <person name="Jiao N."/>
        </authorList>
    </citation>
    <scope>NUCLEOTIDE SEQUENCE</scope>
    <source>
        <strain evidence="7">CUG1433</strain>
    </source>
</reference>
<evidence type="ECO:0000313" key="7">
    <source>
        <dbReference type="EMBL" id="MBO6971872.1"/>
    </source>
</evidence>
<dbReference type="PANTHER" id="PTHR37422">
    <property type="entry name" value="TEICHURONIC ACID BIOSYNTHESIS PROTEIN TUAE"/>
    <property type="match status" value="1"/>
</dbReference>
<keyword evidence="3 5" id="KW-1133">Transmembrane helix</keyword>
<gene>
    <name evidence="7" type="ORF">JJ842_08100</name>
</gene>
<protein>
    <submittedName>
        <fullName evidence="7">O-antigen ligase family protein</fullName>
    </submittedName>
</protein>
<dbReference type="EMBL" id="JAEPLN010000001">
    <property type="protein sequence ID" value="MBO6971872.1"/>
    <property type="molecule type" value="Genomic_DNA"/>
</dbReference>
<sequence length="440" mass="50536">MEKLKKINFHKIEDINLGNKLFLIGIFFLPSALPISGLFLLFSLIISFNKESISIKDKWNYPLFFSIGIILFGTLNISFLNKPSVLSEYNISTIWLNLFNWVPIFLYYWGFQSFLRTEAQRLIFLKVLVSGSFPVIISFILQKYFSFYGPYKTLFGLIVWFQKPIINNGAASGLFSNPNYAAIWLVLLLPFTIALFKLSKSDYLKKYLMGISSFLITYMILLTGSRNGIIGIFITYICIYGYKRILIIVGSLISILTTIKFFELLLSIKLPIFSTFLPESIFLKIKDLNSFSSPRFEIWQSTITRIQERPFWGWGPSTFSFLNLHNNSKLDIPYKIIDAHHSHNIVLELAHNFGLPLSLILSITVVALLYKSWIKIFIKKISNNEPLLLKKAWFCSTTIFVISHLSDITLYDGKISILISILLAGLKSLLNENSKKPLIN</sequence>
<evidence type="ECO:0000256" key="5">
    <source>
        <dbReference type="SAM" id="Phobius"/>
    </source>
</evidence>
<dbReference type="InterPro" id="IPR007016">
    <property type="entry name" value="O-antigen_ligase-rel_domated"/>
</dbReference>
<dbReference type="GO" id="GO:0016874">
    <property type="term" value="F:ligase activity"/>
    <property type="evidence" value="ECO:0007669"/>
    <property type="project" value="UniProtKB-KW"/>
</dbReference>
<feature type="transmembrane region" description="Helical" evidence="5">
    <location>
        <begin position="246"/>
        <end position="268"/>
    </location>
</feature>
<feature type="transmembrane region" description="Helical" evidence="5">
    <location>
        <begin position="353"/>
        <end position="370"/>
    </location>
</feature>
<feature type="transmembrane region" description="Helical" evidence="5">
    <location>
        <begin position="21"/>
        <end position="47"/>
    </location>
</feature>
<dbReference type="Pfam" id="PF04932">
    <property type="entry name" value="Wzy_C"/>
    <property type="match status" value="1"/>
</dbReference>
<feature type="transmembrane region" description="Helical" evidence="5">
    <location>
        <begin position="178"/>
        <end position="196"/>
    </location>
</feature>
<evidence type="ECO:0000256" key="4">
    <source>
        <dbReference type="ARBA" id="ARBA00023136"/>
    </source>
</evidence>
<feature type="transmembrane region" description="Helical" evidence="5">
    <location>
        <begin position="216"/>
        <end position="239"/>
    </location>
</feature>
<organism evidence="7 8">
    <name type="scientific">Prochlorococcus marinus CUG1433</name>
    <dbReference type="NCBI Taxonomy" id="2774506"/>
    <lineage>
        <taxon>Bacteria</taxon>
        <taxon>Bacillati</taxon>
        <taxon>Cyanobacteriota</taxon>
        <taxon>Cyanophyceae</taxon>
        <taxon>Synechococcales</taxon>
        <taxon>Prochlorococcaceae</taxon>
        <taxon>Prochlorococcus</taxon>
    </lineage>
</organism>
<proteinExistence type="predicted"/>